<sequence length="131" mass="14545">MERYSYSVARFFLLIILLVQASACNRQGTSAAENTQKPKNIRLVVGKIKEVQMPVPADTTIQLVASSENNEIVDVSKQTVEQTLSQNQTKETFLIKAITPGTVKVTFSRKKVNEEGAGDITQTYLVRVVNK</sequence>
<feature type="chain" id="PRO_5025652870" description="Protease inhibitor I42 family protein" evidence="1">
    <location>
        <begin position="22"/>
        <end position="131"/>
    </location>
</feature>
<evidence type="ECO:0000256" key="1">
    <source>
        <dbReference type="SAM" id="SignalP"/>
    </source>
</evidence>
<protein>
    <recommendedName>
        <fullName evidence="4">Protease inhibitor I42 family protein</fullName>
    </recommendedName>
</protein>
<evidence type="ECO:0000313" key="2">
    <source>
        <dbReference type="EMBL" id="QHT71088.1"/>
    </source>
</evidence>
<reference evidence="2 3" key="1">
    <citation type="submission" date="2020-01" db="EMBL/GenBank/DDBJ databases">
        <authorList>
            <person name="Kim M.K."/>
        </authorList>
    </citation>
    <scope>NUCLEOTIDE SEQUENCE [LARGE SCALE GENOMIC DNA]</scope>
    <source>
        <strain evidence="2 3">172606-1</strain>
    </source>
</reference>
<dbReference type="AlphaFoldDB" id="A0A6C0GSJ5"/>
<gene>
    <name evidence="2" type="ORF">GXP67_32765</name>
</gene>
<name>A0A6C0GSJ5_9BACT</name>
<organism evidence="2 3">
    <name type="scientific">Rhodocytophaga rosea</name>
    <dbReference type="NCBI Taxonomy" id="2704465"/>
    <lineage>
        <taxon>Bacteria</taxon>
        <taxon>Pseudomonadati</taxon>
        <taxon>Bacteroidota</taxon>
        <taxon>Cytophagia</taxon>
        <taxon>Cytophagales</taxon>
        <taxon>Rhodocytophagaceae</taxon>
        <taxon>Rhodocytophaga</taxon>
    </lineage>
</organism>
<evidence type="ECO:0008006" key="4">
    <source>
        <dbReference type="Google" id="ProtNLM"/>
    </source>
</evidence>
<accession>A0A6C0GSJ5</accession>
<proteinExistence type="predicted"/>
<dbReference type="RefSeq" id="WP_162447031.1">
    <property type="nucleotide sequence ID" value="NZ_CP048222.1"/>
</dbReference>
<keyword evidence="1" id="KW-0732">Signal</keyword>
<dbReference type="KEGG" id="rhoz:GXP67_32765"/>
<feature type="signal peptide" evidence="1">
    <location>
        <begin position="1"/>
        <end position="21"/>
    </location>
</feature>
<keyword evidence="3" id="KW-1185">Reference proteome</keyword>
<dbReference type="EMBL" id="CP048222">
    <property type="protein sequence ID" value="QHT71088.1"/>
    <property type="molecule type" value="Genomic_DNA"/>
</dbReference>
<evidence type="ECO:0000313" key="3">
    <source>
        <dbReference type="Proteomes" id="UP000480178"/>
    </source>
</evidence>
<dbReference type="Proteomes" id="UP000480178">
    <property type="component" value="Chromosome"/>
</dbReference>